<dbReference type="SUPFAM" id="SSF52540">
    <property type="entry name" value="P-loop containing nucleoside triphosphate hydrolases"/>
    <property type="match status" value="1"/>
</dbReference>
<evidence type="ECO:0000256" key="1">
    <source>
        <dbReference type="ARBA" id="ARBA00022741"/>
    </source>
</evidence>
<name>A0AAU8IDP7_9BACL</name>
<dbReference type="InterPro" id="IPR045735">
    <property type="entry name" value="Spore_III_AA_AAA+_ATPase"/>
</dbReference>
<dbReference type="PANTHER" id="PTHR20953:SF3">
    <property type="entry name" value="P-LOOP CONTAINING NUCLEOSIDE TRIPHOSPHATE HYDROLASES SUPERFAMILY PROTEIN"/>
    <property type="match status" value="1"/>
</dbReference>
<dbReference type="GO" id="GO:0005524">
    <property type="term" value="F:ATP binding"/>
    <property type="evidence" value="ECO:0007669"/>
    <property type="project" value="UniProtKB-KW"/>
</dbReference>
<dbReference type="RefSeq" id="WP_256359838.1">
    <property type="nucleotide sequence ID" value="NZ_CP159510.1"/>
</dbReference>
<dbReference type="InterPro" id="IPR014217">
    <property type="entry name" value="Spore_III_AA"/>
</dbReference>
<keyword evidence="1" id="KW-0547">Nucleotide-binding</keyword>
<organism evidence="4">
    <name type="scientific">Sporolactobacillus sp. Y61</name>
    <dbReference type="NCBI Taxonomy" id="3160863"/>
    <lineage>
        <taxon>Bacteria</taxon>
        <taxon>Bacillati</taxon>
        <taxon>Bacillota</taxon>
        <taxon>Bacilli</taxon>
        <taxon>Bacillales</taxon>
        <taxon>Sporolactobacillaceae</taxon>
        <taxon>Sporolactobacillus</taxon>
    </lineage>
</organism>
<gene>
    <name evidence="4" type="primary">spoIIIAA</name>
    <name evidence="4" type="ORF">ABNN70_12220</name>
</gene>
<dbReference type="EMBL" id="CP159510">
    <property type="protein sequence ID" value="XCJ16421.1"/>
    <property type="molecule type" value="Genomic_DNA"/>
</dbReference>
<dbReference type="InterPro" id="IPR027417">
    <property type="entry name" value="P-loop_NTPase"/>
</dbReference>
<reference evidence="4" key="1">
    <citation type="submission" date="2024-06" db="EMBL/GenBank/DDBJ databases">
        <authorList>
            <person name="Fan A."/>
            <person name="Zhang F.Y."/>
            <person name="Zhang L."/>
        </authorList>
    </citation>
    <scope>NUCLEOTIDE SEQUENCE</scope>
    <source>
        <strain evidence="4">Y61</strain>
    </source>
</reference>
<dbReference type="PANTHER" id="PTHR20953">
    <property type="entry name" value="KINASE-RELATED"/>
    <property type="match status" value="1"/>
</dbReference>
<sequence>MKEIIPFLPEPFQKVITCMPVEQLALLEEIRCRAGRPLELIVSGKVWHPDEGVLPVLSLTQAKEMLQKMGNYSLYALDEELKRGYVTISGGHRVGLAGRVITQNGHVLRIRDVTCFNIRLARQKIGAALPLVPFLYQKGSWLSTLIIGAPQTGKTTLLRDLARIISEGIPARYIEAKKTGIVDERSEIAGCIQGVPQNRLGVRVDVLDACPKAEGMMMLIRSMSPEVLIVDEIGRQEDTEALFEAMNAGVAVIATAHSSSLMQLKRRPSFRSLLDQHLFDRYIQLSRKMKAGASGCRLTLYDKAFKPLSAVQEVWQ</sequence>
<dbReference type="SMART" id="SM00382">
    <property type="entry name" value="AAA"/>
    <property type="match status" value="1"/>
</dbReference>
<proteinExistence type="predicted"/>
<keyword evidence="2" id="KW-0067">ATP-binding</keyword>
<evidence type="ECO:0000256" key="2">
    <source>
        <dbReference type="ARBA" id="ARBA00022840"/>
    </source>
</evidence>
<dbReference type="Gene3D" id="3.40.50.300">
    <property type="entry name" value="P-loop containing nucleotide triphosphate hydrolases"/>
    <property type="match status" value="1"/>
</dbReference>
<dbReference type="InterPro" id="IPR003593">
    <property type="entry name" value="AAA+_ATPase"/>
</dbReference>
<protein>
    <submittedName>
        <fullName evidence="4">Stage III sporulation protein AA</fullName>
    </submittedName>
</protein>
<evidence type="ECO:0000313" key="4">
    <source>
        <dbReference type="EMBL" id="XCJ16421.1"/>
    </source>
</evidence>
<dbReference type="AlphaFoldDB" id="A0AAU8IDP7"/>
<accession>A0AAU8IDP7</accession>
<dbReference type="NCBIfam" id="TIGR02858">
    <property type="entry name" value="spore_III_AA"/>
    <property type="match status" value="1"/>
</dbReference>
<evidence type="ECO:0000259" key="3">
    <source>
        <dbReference type="SMART" id="SM00382"/>
    </source>
</evidence>
<feature type="domain" description="AAA+ ATPase" evidence="3">
    <location>
        <begin position="140"/>
        <end position="290"/>
    </location>
</feature>
<dbReference type="Pfam" id="PF19568">
    <property type="entry name" value="Spore_III_AA"/>
    <property type="match status" value="1"/>
</dbReference>